<keyword evidence="1" id="KW-0812">Transmembrane</keyword>
<reference evidence="2 3" key="1">
    <citation type="submission" date="2024-02" db="EMBL/GenBank/DDBJ databases">
        <title>Lysinimicrobium sediminis NBRC 112286.</title>
        <authorList>
            <person name="Ichikawa N."/>
            <person name="Katano-Makiyama Y."/>
            <person name="Hidaka K."/>
        </authorList>
    </citation>
    <scope>NUCLEOTIDE SEQUENCE [LARGE SCALE GENOMIC DNA]</scope>
    <source>
        <strain evidence="2 3">NBRC 112286</strain>
    </source>
</reference>
<comment type="caution">
    <text evidence="2">The sequence shown here is derived from an EMBL/GenBank/DDBJ whole genome shotgun (WGS) entry which is preliminary data.</text>
</comment>
<dbReference type="EMBL" id="BAABRR010000002">
    <property type="protein sequence ID" value="GAA5518032.1"/>
    <property type="molecule type" value="Genomic_DNA"/>
</dbReference>
<keyword evidence="3" id="KW-1185">Reference proteome</keyword>
<organism evidence="2 3">
    <name type="scientific">Demequina sediminis</name>
    <dbReference type="NCBI Taxonomy" id="1930058"/>
    <lineage>
        <taxon>Bacteria</taxon>
        <taxon>Bacillati</taxon>
        <taxon>Actinomycetota</taxon>
        <taxon>Actinomycetes</taxon>
        <taxon>Micrococcales</taxon>
        <taxon>Demequinaceae</taxon>
        <taxon>Demequina</taxon>
    </lineage>
</organism>
<evidence type="ECO:0000313" key="3">
    <source>
        <dbReference type="Proteomes" id="UP001426770"/>
    </source>
</evidence>
<sequence>MSGRHLGERIHDLLDNRLPRDAAAEAMAHLEECAECSARWDDLRLAREALNSSDAGIDMSFARSLLDRDRIAQIAQHESPRHARAARGRDRRPVVLTLSVVIVLAALVGAAYVAGEPDDVDPGLTASSEDGVLSVARIDSRSMRSGDELGAWIHPDWQSSGFEPVEAALKEVPNGSPVLVATLLNGSVPVLVLEQQGRLSPELVADLPLADVEGVDAYVIGTSPSRIVWQAGEIVVALSCDCAQGTLEEVAAAFPQDDEPGFVDQVMAGMGVFADALTGH</sequence>
<gene>
    <name evidence="2" type="ORF">Lsed01_00449</name>
</gene>
<keyword evidence="1" id="KW-0472">Membrane</keyword>
<keyword evidence="1" id="KW-1133">Transmembrane helix</keyword>
<feature type="transmembrane region" description="Helical" evidence="1">
    <location>
        <begin position="94"/>
        <end position="114"/>
    </location>
</feature>
<name>A0ABP9WDX2_9MICO</name>
<proteinExistence type="predicted"/>
<dbReference type="Proteomes" id="UP001426770">
    <property type="component" value="Unassembled WGS sequence"/>
</dbReference>
<evidence type="ECO:0000313" key="2">
    <source>
        <dbReference type="EMBL" id="GAA5518032.1"/>
    </source>
</evidence>
<protein>
    <recommendedName>
        <fullName evidence="4">Zinc-finger domain-containing protein</fullName>
    </recommendedName>
</protein>
<evidence type="ECO:0008006" key="4">
    <source>
        <dbReference type="Google" id="ProtNLM"/>
    </source>
</evidence>
<dbReference type="RefSeq" id="WP_286213917.1">
    <property type="nucleotide sequence ID" value="NZ_AP027736.1"/>
</dbReference>
<accession>A0ABP9WDX2</accession>
<evidence type="ECO:0000256" key="1">
    <source>
        <dbReference type="SAM" id="Phobius"/>
    </source>
</evidence>